<comment type="caution">
    <text evidence="1">The sequence shown here is derived from an EMBL/GenBank/DDBJ whole genome shotgun (WGS) entry which is preliminary data.</text>
</comment>
<name>A0A5J4VE57_9EUKA</name>
<gene>
    <name evidence="1" type="ORF">EZS28_023759</name>
</gene>
<evidence type="ECO:0000313" key="1">
    <source>
        <dbReference type="EMBL" id="KAA6380716.1"/>
    </source>
</evidence>
<organism evidence="1 2">
    <name type="scientific">Streblomastix strix</name>
    <dbReference type="NCBI Taxonomy" id="222440"/>
    <lineage>
        <taxon>Eukaryota</taxon>
        <taxon>Metamonada</taxon>
        <taxon>Preaxostyla</taxon>
        <taxon>Oxymonadida</taxon>
        <taxon>Streblomastigidae</taxon>
        <taxon>Streblomastix</taxon>
    </lineage>
</organism>
<accession>A0A5J4VE57</accession>
<evidence type="ECO:0000313" key="2">
    <source>
        <dbReference type="Proteomes" id="UP000324800"/>
    </source>
</evidence>
<dbReference type="EMBL" id="SNRW01007746">
    <property type="protein sequence ID" value="KAA6380716.1"/>
    <property type="molecule type" value="Genomic_DNA"/>
</dbReference>
<reference evidence="1 2" key="1">
    <citation type="submission" date="2019-03" db="EMBL/GenBank/DDBJ databases">
        <title>Single cell metagenomics reveals metabolic interactions within the superorganism composed of flagellate Streblomastix strix and complex community of Bacteroidetes bacteria on its surface.</title>
        <authorList>
            <person name="Treitli S.C."/>
            <person name="Kolisko M."/>
            <person name="Husnik F."/>
            <person name="Keeling P."/>
            <person name="Hampl V."/>
        </authorList>
    </citation>
    <scope>NUCLEOTIDE SEQUENCE [LARGE SCALE GENOMIC DNA]</scope>
    <source>
        <strain evidence="1">ST1C</strain>
    </source>
</reference>
<evidence type="ECO:0008006" key="3">
    <source>
        <dbReference type="Google" id="ProtNLM"/>
    </source>
</evidence>
<proteinExistence type="predicted"/>
<dbReference type="Proteomes" id="UP000324800">
    <property type="component" value="Unassembled WGS sequence"/>
</dbReference>
<dbReference type="AlphaFoldDB" id="A0A5J4VE57"/>
<sequence length="335" mass="38658">MKKDAEVILTEVIAFHTRQNNSVASAKSHKACLTTMLSLIYKENLASSATSKLINKALANASIPHRRYQNIQNIQVLFNHWRQSKQNKYLNNYDLQVKIASLLMSICFFGPNEIAQIRLKFSNVNKSENQASLRLAPKQANTIETYEVYETDNEELSPKLAIYEWIDRLKKQFSKGIDFLLWHKGFNKPTTTKDISLQLTKLLRELKTVGASAYSIRYSATTELAKLEQTKQLGNQQVNQAMIIKSQTRYLNKEVRQGEKGVTNYYPRLPWRQGHPIGRIPVREPTILEPQWYLNKEVRQGEKGITNHYSLLEIEISELNPILIEKNKNISPQQL</sequence>
<protein>
    <recommendedName>
        <fullName evidence="3">Tyr recombinase domain-containing protein</fullName>
    </recommendedName>
</protein>